<feature type="compositionally biased region" description="Polar residues" evidence="1">
    <location>
        <begin position="564"/>
        <end position="573"/>
    </location>
</feature>
<dbReference type="EMBL" id="BX284605">
    <property type="protein sequence ID" value="VGM69541.1"/>
    <property type="molecule type" value="Genomic_DNA"/>
</dbReference>
<feature type="compositionally biased region" description="Polar residues" evidence="1">
    <location>
        <begin position="520"/>
        <end position="533"/>
    </location>
</feature>
<feature type="region of interest" description="Disordered" evidence="1">
    <location>
        <begin position="520"/>
        <end position="638"/>
    </location>
</feature>
<evidence type="ECO:0000256" key="1">
    <source>
        <dbReference type="SAM" id="MobiDB-lite"/>
    </source>
</evidence>
<protein>
    <submittedName>
        <fullName evidence="2">PUM-HD domain-containing protein</fullName>
    </submittedName>
</protein>
<feature type="region of interest" description="Disordered" evidence="1">
    <location>
        <begin position="1"/>
        <end position="22"/>
    </location>
</feature>
<dbReference type="ExpressionAtlas" id="A0A486WXC9">
    <property type="expression patterns" value="baseline and differential"/>
</dbReference>
<feature type="compositionally biased region" description="Basic and acidic residues" evidence="1">
    <location>
        <begin position="619"/>
        <end position="632"/>
    </location>
</feature>
<feature type="compositionally biased region" description="Low complexity" evidence="1">
    <location>
        <begin position="274"/>
        <end position="291"/>
    </location>
</feature>
<feature type="compositionally biased region" description="Pro residues" evidence="1">
    <location>
        <begin position="158"/>
        <end position="172"/>
    </location>
</feature>
<dbReference type="WormBase" id="R07B7.2c">
    <property type="protein sequence ID" value="CE53127"/>
    <property type="gene ID" value="WBGene00011087"/>
</dbReference>
<keyword evidence="3" id="KW-1185">Reference proteome</keyword>
<dbReference type="AGR" id="WB:WBGene00011087"/>
<feature type="compositionally biased region" description="Polar residues" evidence="1">
    <location>
        <begin position="1"/>
        <end position="11"/>
    </location>
</feature>
<organism evidence="2 3">
    <name type="scientific">Caenorhabditis elegans</name>
    <dbReference type="NCBI Taxonomy" id="6239"/>
    <lineage>
        <taxon>Eukaryota</taxon>
        <taxon>Metazoa</taxon>
        <taxon>Ecdysozoa</taxon>
        <taxon>Nematoda</taxon>
        <taxon>Chromadorea</taxon>
        <taxon>Rhabditida</taxon>
        <taxon>Rhabditina</taxon>
        <taxon>Rhabditomorpha</taxon>
        <taxon>Rhabditoidea</taxon>
        <taxon>Rhabditidae</taxon>
        <taxon>Peloderinae</taxon>
        <taxon>Caenorhabditis</taxon>
    </lineage>
</organism>
<sequence>MSASDGDNTEQTGRRRSFGNLFGSTRVPFSSLSDIYANQSTFAKDQGVQSEVDVADAWSQHHAPTRDQYVQSEIITAVETSSQYEVQTKDKEVEAICSTANRTTQTCHATNIAGTNSESCLIEKLANSLLEHLQARRPIKARTAFPIYLQQPEQLQLLPPPDQQSAPVPPSHPLQNSEARQEDLEQTEMPQASQQIGINETSLNDADSQSFFHSRLHQTEQREETNSNSMQSIHSQVNPPASQETMESHFPEMINSQRCSSFPTRHDGSSHFARSSSGLLGSMSSQQQRSQFPVPQEEGNQAEDMRGAQQPHNARNLFGGVGGMFPSMPNSSGGQGPDWQNNHFIRPFGQPAAGMMSWHPGMMPSHMNNSAAPSSFFESPFMPPYDVFMQQQMLLHSQYAAWEQQRNHAMMYQNAQNQNSANVNPSFADIPSAAPISQPEVNVNENQIVPEETERLEADLEIENTVDAIIGNKITDVGSVNQAVSGVNSIARETEEINNQDVRNETPVEDFGSIISAISITENRNESPMPSASETDDTSPHTSRSRYGSSVAISTGMKRARLEPSQSPPGSSRKNSRNETTKKNSKTPSSTIDKEPTSSKRTRKAPARYEAEWNAEQGGDTRRAKRWSKDFYKAPSKK</sequence>
<accession>A0A486WXC9</accession>
<dbReference type="FunCoup" id="A0A486WXC9">
    <property type="interactions" value="2"/>
</dbReference>
<feature type="compositionally biased region" description="Polar residues" evidence="1">
    <location>
        <begin position="540"/>
        <end position="553"/>
    </location>
</feature>
<dbReference type="AlphaFoldDB" id="A0A486WXC9"/>
<dbReference type="Proteomes" id="UP000001940">
    <property type="component" value="Chromosome V"/>
</dbReference>
<gene>
    <name evidence="2" type="ORF">CELE_R07B7.2</name>
    <name evidence="2 4" type="ORF">R07B7.2</name>
</gene>
<evidence type="ECO:0000313" key="3">
    <source>
        <dbReference type="Proteomes" id="UP000001940"/>
    </source>
</evidence>
<evidence type="ECO:0000313" key="2">
    <source>
        <dbReference type="EMBL" id="VGM69541.1"/>
    </source>
</evidence>
<feature type="compositionally biased region" description="Polar residues" evidence="1">
    <location>
        <begin position="254"/>
        <end position="263"/>
    </location>
</feature>
<name>A0A486WXC9_CAEEL</name>
<evidence type="ECO:0000313" key="4">
    <source>
        <dbReference type="WormBase" id="R07B7.2c"/>
    </source>
</evidence>
<proteinExistence type="predicted"/>
<feature type="compositionally biased region" description="Polar residues" evidence="1">
    <location>
        <begin position="226"/>
        <end position="245"/>
    </location>
</feature>
<feature type="region of interest" description="Disordered" evidence="1">
    <location>
        <begin position="216"/>
        <end position="315"/>
    </location>
</feature>
<dbReference type="InParanoid" id="A0A486WXC9"/>
<reference evidence="2 3" key="1">
    <citation type="journal article" date="1998" name="Science">
        <title>Genome sequence of the nematode C. elegans: a platform for investigating biology.</title>
        <authorList>
            <consortium name="The C. elegans sequencing consortium"/>
            <person name="Sulson J.E."/>
            <person name="Waterston R."/>
        </authorList>
    </citation>
    <scope>NUCLEOTIDE SEQUENCE [LARGE SCALE GENOMIC DNA]</scope>
    <source>
        <strain evidence="2 3">Bristol N2</strain>
    </source>
</reference>
<feature type="region of interest" description="Disordered" evidence="1">
    <location>
        <begin position="157"/>
        <end position="195"/>
    </location>
</feature>